<dbReference type="SMART" id="SM00635">
    <property type="entry name" value="BID_2"/>
    <property type="match status" value="3"/>
</dbReference>
<protein>
    <submittedName>
        <fullName evidence="4">Leucine-rich repeat protein</fullName>
    </submittedName>
</protein>
<dbReference type="Gene3D" id="2.60.40.1080">
    <property type="match status" value="3"/>
</dbReference>
<dbReference type="Pfam" id="PF02368">
    <property type="entry name" value="Big_2"/>
    <property type="match status" value="1"/>
</dbReference>
<feature type="compositionally biased region" description="Acidic residues" evidence="1">
    <location>
        <begin position="52"/>
        <end position="74"/>
    </location>
</feature>
<organism evidence="4 5">
    <name type="scientific">Maccoyibacter intestinihominis</name>
    <dbReference type="NCBI Taxonomy" id="3133499"/>
    <lineage>
        <taxon>Bacteria</taxon>
        <taxon>Bacillati</taxon>
        <taxon>Bacillota</taxon>
        <taxon>Clostridia</taxon>
        <taxon>Lachnospirales</taxon>
        <taxon>Lachnospiraceae</taxon>
        <taxon>Maccoyibacter</taxon>
    </lineage>
</organism>
<proteinExistence type="predicted"/>
<dbReference type="Pfam" id="PF13306">
    <property type="entry name" value="LRR_5"/>
    <property type="match status" value="2"/>
</dbReference>
<feature type="region of interest" description="Disordered" evidence="1">
    <location>
        <begin position="37"/>
        <end position="91"/>
    </location>
</feature>
<dbReference type="Gene3D" id="3.80.10.10">
    <property type="entry name" value="Ribonuclease Inhibitor"/>
    <property type="match status" value="1"/>
</dbReference>
<feature type="domain" description="BIG2" evidence="3">
    <location>
        <begin position="495"/>
        <end position="580"/>
    </location>
</feature>
<dbReference type="Proteomes" id="UP001454489">
    <property type="component" value="Unassembled WGS sequence"/>
</dbReference>
<dbReference type="SUPFAM" id="SSF49373">
    <property type="entry name" value="Invasin/intimin cell-adhesion fragments"/>
    <property type="match status" value="1"/>
</dbReference>
<feature type="non-terminal residue" evidence="4">
    <location>
        <position position="798"/>
    </location>
</feature>
<comment type="caution">
    <text evidence="4">The sequence shown here is derived from an EMBL/GenBank/DDBJ whole genome shotgun (WGS) entry which is preliminary data.</text>
</comment>
<gene>
    <name evidence="4" type="ORF">WMO43_04755</name>
</gene>
<evidence type="ECO:0000259" key="3">
    <source>
        <dbReference type="SMART" id="SM00635"/>
    </source>
</evidence>
<evidence type="ECO:0000256" key="2">
    <source>
        <dbReference type="SAM" id="SignalP"/>
    </source>
</evidence>
<feature type="signal peptide" evidence="2">
    <location>
        <begin position="1"/>
        <end position="24"/>
    </location>
</feature>
<keyword evidence="5" id="KW-1185">Reference proteome</keyword>
<evidence type="ECO:0000313" key="5">
    <source>
        <dbReference type="Proteomes" id="UP001454489"/>
    </source>
</evidence>
<name>A0ABV1HBU7_9FIRM</name>
<accession>A0ABV1HBU7</accession>
<dbReference type="InterPro" id="IPR008964">
    <property type="entry name" value="Invasin/intimin_cell_adhesion"/>
</dbReference>
<dbReference type="RefSeq" id="WP_353530277.1">
    <property type="nucleotide sequence ID" value="NZ_JBBMEX010000004.1"/>
</dbReference>
<feature type="domain" description="BIG2" evidence="3">
    <location>
        <begin position="388"/>
        <end position="479"/>
    </location>
</feature>
<dbReference type="InterPro" id="IPR032675">
    <property type="entry name" value="LRR_dom_sf"/>
</dbReference>
<keyword evidence="2" id="KW-0732">Signal</keyword>
<dbReference type="EMBL" id="JBBMEX010000004">
    <property type="protein sequence ID" value="MEQ2557187.1"/>
    <property type="molecule type" value="Genomic_DNA"/>
</dbReference>
<feature type="compositionally biased region" description="Polar residues" evidence="1">
    <location>
        <begin position="704"/>
        <end position="713"/>
    </location>
</feature>
<dbReference type="InterPro" id="IPR003343">
    <property type="entry name" value="Big_2"/>
</dbReference>
<sequence length="798" mass="87037">MKKRVLALILASVITLTNGNIAFAAEADNENTTDTMVMEEAVGESTQPKPEEDLESEEPEEVAEDDPAENEEETATNTVTTDKTDKREENIDNTTSENITVETLEDVPEQGVATSGNYGANMGNNITWNFDESTGTLTLSGNGEMYDLPDGEKAPWRKDFRQQVQHIIIKDGITSIGTKAFYALDKVVDIRIPNSVKIIKKGALQKCESIKELHLPNGLVGIGEDAFAFMNECTGFKIDNSEEASFHTINGVLFFGTTLLYYPQNKAGNSYSIPYGTQIVKSWSFTNPKYLTTVYIPETVVKTGGDSFANQKHKMTNPMTFWVSTKGNCTMNKGTFSSLPSGSKVKVKTTELMDKLKNSTLEDDATTVELYQQNNNYDNYNAMKHGYADKSKQITSGTIHLFGVHQDAATDCVTWKSSDPSVAAIVVPEAYLGDDIKDHIRYNEAETSCSGGYVKGGTKPGTATITVTREDKKELFSFTVKNVVPTTSTEIYHQADGKQQVLGNSLCIHTGKSDTVSLQTVPELTTALAGTVTWTSSDDSKVVVEPSGAYNEKATLSRKAAGDVTVTAAMKDENGKEIKKTFQVIGDKSTEDWYVLVNDGDRVWVTDSTPVKPIVVVRDSKGTVFKEGTDYTVQYQDNYLPDGKAAQGVYVYVTPIGSYVGNPVLTGLLSLCRGEQTDDTDNPKNPDTNQKKDDNQNTSDSKKPQNSSTTNNLKKQKITKVSSAYKKSVGQSFTLKPKAKGKITYKTGNKKVATVNSKGKVTVKGTGKATITVTAKATSTYSKSVKKITVYGVPKKPE</sequence>
<feature type="compositionally biased region" description="Basic and acidic residues" evidence="1">
    <location>
        <begin position="681"/>
        <end position="703"/>
    </location>
</feature>
<evidence type="ECO:0000313" key="4">
    <source>
        <dbReference type="EMBL" id="MEQ2557187.1"/>
    </source>
</evidence>
<evidence type="ECO:0000256" key="1">
    <source>
        <dbReference type="SAM" id="MobiDB-lite"/>
    </source>
</evidence>
<reference evidence="4 5" key="1">
    <citation type="submission" date="2024-03" db="EMBL/GenBank/DDBJ databases">
        <title>Human intestinal bacterial collection.</title>
        <authorList>
            <person name="Pauvert C."/>
            <person name="Hitch T.C.A."/>
            <person name="Clavel T."/>
        </authorList>
    </citation>
    <scope>NUCLEOTIDE SEQUENCE [LARGE SCALE GENOMIC DNA]</scope>
    <source>
        <strain evidence="4 5">CLA-AA-H185</strain>
    </source>
</reference>
<feature type="chain" id="PRO_5045767455" evidence="2">
    <location>
        <begin position="25"/>
        <end position="798"/>
    </location>
</feature>
<dbReference type="InterPro" id="IPR026906">
    <property type="entry name" value="LRR_5"/>
</dbReference>
<feature type="domain" description="BIG2" evidence="3">
    <location>
        <begin position="707"/>
        <end position="785"/>
    </location>
</feature>
<feature type="region of interest" description="Disordered" evidence="1">
    <location>
        <begin position="675"/>
        <end position="717"/>
    </location>
</feature>